<dbReference type="Pfam" id="PF08245">
    <property type="entry name" value="Mur_ligase_M"/>
    <property type="match status" value="1"/>
</dbReference>
<dbReference type="EMBL" id="CP159373">
    <property type="protein sequence ID" value="XCN72304.1"/>
    <property type="molecule type" value="Genomic_DNA"/>
</dbReference>
<evidence type="ECO:0000256" key="2">
    <source>
        <dbReference type="ARBA" id="ARBA00002714"/>
    </source>
</evidence>
<dbReference type="NCBIfam" id="TIGR01499">
    <property type="entry name" value="folC"/>
    <property type="match status" value="1"/>
</dbReference>
<keyword evidence="9 22" id="KW-0436">Ligase</keyword>
<name>A0AAU8LSM6_9BACT</name>
<dbReference type="AlphaFoldDB" id="A0AAU8LSM6"/>
<evidence type="ECO:0000256" key="22">
    <source>
        <dbReference type="PIRNR" id="PIRNR001563"/>
    </source>
</evidence>
<dbReference type="InterPro" id="IPR001645">
    <property type="entry name" value="Folylpolyglutamate_synth"/>
</dbReference>
<reference evidence="25" key="2">
    <citation type="submission" date="2024-06" db="EMBL/GenBank/DDBJ databases">
        <authorList>
            <person name="Plum-Jensen L.E."/>
            <person name="Schramm A."/>
            <person name="Marshall I.P.G."/>
        </authorList>
    </citation>
    <scope>NUCLEOTIDE SEQUENCE</scope>
    <source>
        <strain evidence="25">Rat1</strain>
    </source>
</reference>
<dbReference type="PANTHER" id="PTHR11136">
    <property type="entry name" value="FOLYLPOLYGLUTAMATE SYNTHASE-RELATED"/>
    <property type="match status" value="1"/>
</dbReference>
<dbReference type="EC" id="6.3.2.17" evidence="7"/>
<evidence type="ECO:0000256" key="14">
    <source>
        <dbReference type="ARBA" id="ARBA00022909"/>
    </source>
</evidence>
<comment type="catalytic activity">
    <reaction evidence="19">
        <text>10-formyltetrahydrofolyl-(gamma-L-Glu)(n) + L-glutamate + ATP = 10-formyltetrahydrofolyl-(gamma-L-Glu)(n+1) + ADP + phosphate + H(+)</text>
        <dbReference type="Rhea" id="RHEA:51904"/>
        <dbReference type="Rhea" id="RHEA-COMP:13088"/>
        <dbReference type="Rhea" id="RHEA-COMP:14300"/>
        <dbReference type="ChEBI" id="CHEBI:15378"/>
        <dbReference type="ChEBI" id="CHEBI:29985"/>
        <dbReference type="ChEBI" id="CHEBI:30616"/>
        <dbReference type="ChEBI" id="CHEBI:43474"/>
        <dbReference type="ChEBI" id="CHEBI:134413"/>
        <dbReference type="ChEBI" id="CHEBI:456216"/>
        <dbReference type="EC" id="6.3.2.17"/>
    </reaction>
</comment>
<keyword evidence="13" id="KW-0460">Magnesium</keyword>
<evidence type="ECO:0000256" key="4">
    <source>
        <dbReference type="ARBA" id="ARBA00005150"/>
    </source>
</evidence>
<evidence type="ECO:0000313" key="25">
    <source>
        <dbReference type="EMBL" id="XCN72304.1"/>
    </source>
</evidence>
<evidence type="ECO:0000256" key="5">
    <source>
        <dbReference type="ARBA" id="ARBA00008276"/>
    </source>
</evidence>
<evidence type="ECO:0000256" key="7">
    <source>
        <dbReference type="ARBA" id="ARBA00013025"/>
    </source>
</evidence>
<dbReference type="Gene3D" id="3.90.190.20">
    <property type="entry name" value="Mur ligase, C-terminal domain"/>
    <property type="match status" value="1"/>
</dbReference>
<dbReference type="KEGG" id="eaj:Q3M24_18675"/>
<reference evidence="25" key="1">
    <citation type="journal article" date="2024" name="Syst. Appl. Microbiol.">
        <title>First single-strain enrichments of Electrothrix cable bacteria, description of E. aestuarii sp. nov. and E. rattekaaiensis sp. nov., and proposal of a cable bacteria taxonomy following the rules of the SeqCode.</title>
        <authorList>
            <person name="Plum-Jensen L.E."/>
            <person name="Schramm A."/>
            <person name="Marshall I.P.G."/>
        </authorList>
    </citation>
    <scope>NUCLEOTIDE SEQUENCE</scope>
    <source>
        <strain evidence="25">Rat1</strain>
    </source>
</reference>
<feature type="domain" description="Mur ligase central" evidence="24">
    <location>
        <begin position="44"/>
        <end position="263"/>
    </location>
</feature>
<comment type="catalytic activity">
    <reaction evidence="18">
        <text>(6S)-5,6,7,8-tetrahydrofolyl-(gamma-L-Glu)(n) + L-glutamate + ATP = (6S)-5,6,7,8-tetrahydrofolyl-(gamma-L-Glu)(n+1) + ADP + phosphate + H(+)</text>
        <dbReference type="Rhea" id="RHEA:10580"/>
        <dbReference type="Rhea" id="RHEA-COMP:14738"/>
        <dbReference type="Rhea" id="RHEA-COMP:14740"/>
        <dbReference type="ChEBI" id="CHEBI:15378"/>
        <dbReference type="ChEBI" id="CHEBI:29985"/>
        <dbReference type="ChEBI" id="CHEBI:30616"/>
        <dbReference type="ChEBI" id="CHEBI:43474"/>
        <dbReference type="ChEBI" id="CHEBI:141005"/>
        <dbReference type="ChEBI" id="CHEBI:456216"/>
        <dbReference type="EC" id="6.3.2.17"/>
    </reaction>
</comment>
<comment type="catalytic activity">
    <reaction evidence="21">
        <text>7,8-dihydropteroate + L-glutamate + ATP = 7,8-dihydrofolate + ADP + phosphate + H(+)</text>
        <dbReference type="Rhea" id="RHEA:23584"/>
        <dbReference type="ChEBI" id="CHEBI:15378"/>
        <dbReference type="ChEBI" id="CHEBI:17839"/>
        <dbReference type="ChEBI" id="CHEBI:29985"/>
        <dbReference type="ChEBI" id="CHEBI:30616"/>
        <dbReference type="ChEBI" id="CHEBI:43474"/>
        <dbReference type="ChEBI" id="CHEBI:57451"/>
        <dbReference type="ChEBI" id="CHEBI:456216"/>
        <dbReference type="EC" id="6.3.2.12"/>
    </reaction>
</comment>
<comment type="catalytic activity">
    <reaction evidence="20">
        <text>(6R)-5,10-methylenetetrahydrofolyl-(gamma-L-Glu)(n) + L-glutamate + ATP = (6R)-5,10-methylenetetrahydrofolyl-(gamma-L-Glu)(n+1) + ADP + phosphate + H(+)</text>
        <dbReference type="Rhea" id="RHEA:51912"/>
        <dbReference type="Rhea" id="RHEA-COMP:13257"/>
        <dbReference type="Rhea" id="RHEA-COMP:13258"/>
        <dbReference type="ChEBI" id="CHEBI:15378"/>
        <dbReference type="ChEBI" id="CHEBI:29985"/>
        <dbReference type="ChEBI" id="CHEBI:30616"/>
        <dbReference type="ChEBI" id="CHEBI:43474"/>
        <dbReference type="ChEBI" id="CHEBI:136572"/>
        <dbReference type="ChEBI" id="CHEBI:456216"/>
        <dbReference type="EC" id="6.3.2.17"/>
    </reaction>
</comment>
<dbReference type="InterPro" id="IPR018109">
    <property type="entry name" value="Folylpolyglutamate_synth_CS"/>
</dbReference>
<organism evidence="25">
    <name type="scientific">Candidatus Electrothrix aestuarii</name>
    <dbReference type="NCBI Taxonomy" id="3062594"/>
    <lineage>
        <taxon>Bacteria</taxon>
        <taxon>Pseudomonadati</taxon>
        <taxon>Thermodesulfobacteriota</taxon>
        <taxon>Desulfobulbia</taxon>
        <taxon>Desulfobulbales</taxon>
        <taxon>Desulfobulbaceae</taxon>
        <taxon>Candidatus Electrothrix</taxon>
    </lineage>
</organism>
<dbReference type="InterPro" id="IPR036565">
    <property type="entry name" value="Mur-like_cat_sf"/>
</dbReference>
<comment type="pathway">
    <text evidence="4">Cofactor biosynthesis; tetrahydrofolylpolyglutamate biosynthesis.</text>
</comment>
<keyword evidence="14" id="KW-0289">Folate biosynthesis</keyword>
<proteinExistence type="inferred from homology"/>
<evidence type="ECO:0000256" key="1">
    <source>
        <dbReference type="ARBA" id="ARBA00001946"/>
    </source>
</evidence>
<dbReference type="PROSITE" id="PS01012">
    <property type="entry name" value="FOLYLPOLYGLU_SYNT_2"/>
    <property type="match status" value="1"/>
</dbReference>
<evidence type="ECO:0000256" key="18">
    <source>
        <dbReference type="ARBA" id="ARBA00047493"/>
    </source>
</evidence>
<evidence type="ECO:0000256" key="12">
    <source>
        <dbReference type="ARBA" id="ARBA00022840"/>
    </source>
</evidence>
<evidence type="ECO:0000256" key="19">
    <source>
        <dbReference type="ARBA" id="ARBA00047808"/>
    </source>
</evidence>
<dbReference type="InterPro" id="IPR013221">
    <property type="entry name" value="Mur_ligase_cen"/>
</dbReference>
<comment type="pathway">
    <text evidence="3">Cofactor biosynthesis; tetrahydrofolate biosynthesis; 7,8-dihydrofolate from 2-amino-4-hydroxy-6-hydroxymethyl-7,8-dihydropteridine diphosphate and 4-aminobenzoate: step 2/2.</text>
</comment>
<evidence type="ECO:0000256" key="13">
    <source>
        <dbReference type="ARBA" id="ARBA00022842"/>
    </source>
</evidence>
<dbReference type="Gene3D" id="3.40.1190.10">
    <property type="entry name" value="Mur-like, catalytic domain"/>
    <property type="match status" value="1"/>
</dbReference>
<evidence type="ECO:0000256" key="21">
    <source>
        <dbReference type="ARBA" id="ARBA00049161"/>
    </source>
</evidence>
<evidence type="ECO:0000256" key="11">
    <source>
        <dbReference type="ARBA" id="ARBA00022741"/>
    </source>
</evidence>
<evidence type="ECO:0000256" key="10">
    <source>
        <dbReference type="ARBA" id="ARBA00022723"/>
    </source>
</evidence>
<keyword evidence="11 22" id="KW-0547">Nucleotide-binding</keyword>
<evidence type="ECO:0000256" key="8">
    <source>
        <dbReference type="ARBA" id="ARBA00019357"/>
    </source>
</evidence>
<dbReference type="GO" id="GO:0008841">
    <property type="term" value="F:dihydrofolate synthase activity"/>
    <property type="evidence" value="ECO:0007669"/>
    <property type="project" value="UniProtKB-EC"/>
</dbReference>
<dbReference type="GO" id="GO:0005524">
    <property type="term" value="F:ATP binding"/>
    <property type="evidence" value="ECO:0007669"/>
    <property type="project" value="UniProtKB-KW"/>
</dbReference>
<dbReference type="GO" id="GO:0046656">
    <property type="term" value="P:folic acid biosynthetic process"/>
    <property type="evidence" value="ECO:0007669"/>
    <property type="project" value="UniProtKB-KW"/>
</dbReference>
<dbReference type="SUPFAM" id="SSF53244">
    <property type="entry name" value="MurD-like peptide ligases, peptide-binding domain"/>
    <property type="match status" value="1"/>
</dbReference>
<accession>A0AAU8LSM6</accession>
<evidence type="ECO:0000259" key="23">
    <source>
        <dbReference type="Pfam" id="PF02875"/>
    </source>
</evidence>
<evidence type="ECO:0000259" key="24">
    <source>
        <dbReference type="Pfam" id="PF08245"/>
    </source>
</evidence>
<comment type="cofactor">
    <cofactor evidence="1">
        <name>Mg(2+)</name>
        <dbReference type="ChEBI" id="CHEBI:18420"/>
    </cofactor>
</comment>
<evidence type="ECO:0000256" key="15">
    <source>
        <dbReference type="ARBA" id="ARBA00030048"/>
    </source>
</evidence>
<dbReference type="PIRSF" id="PIRSF001563">
    <property type="entry name" value="Folylpolyglu_synth"/>
    <property type="match status" value="1"/>
</dbReference>
<dbReference type="FunFam" id="3.40.1190.10:FF:000011">
    <property type="entry name" value="Folylpolyglutamate synthase/dihydrofolate synthase"/>
    <property type="match status" value="1"/>
</dbReference>
<evidence type="ECO:0000256" key="9">
    <source>
        <dbReference type="ARBA" id="ARBA00022598"/>
    </source>
</evidence>
<dbReference type="PROSITE" id="PS01011">
    <property type="entry name" value="FOLYLPOLYGLU_SYNT_1"/>
    <property type="match status" value="1"/>
</dbReference>
<keyword evidence="12 22" id="KW-0067">ATP-binding</keyword>
<dbReference type="GO" id="GO:0046872">
    <property type="term" value="F:metal ion binding"/>
    <property type="evidence" value="ECO:0007669"/>
    <property type="project" value="UniProtKB-KW"/>
</dbReference>
<evidence type="ECO:0000256" key="20">
    <source>
        <dbReference type="ARBA" id="ARBA00049035"/>
    </source>
</evidence>
<dbReference type="GO" id="GO:0004326">
    <property type="term" value="F:tetrahydrofolylpolyglutamate synthase activity"/>
    <property type="evidence" value="ECO:0007669"/>
    <property type="project" value="UniProtKB-EC"/>
</dbReference>
<keyword evidence="10" id="KW-0479">Metal-binding</keyword>
<evidence type="ECO:0000256" key="17">
    <source>
        <dbReference type="ARBA" id="ARBA00032510"/>
    </source>
</evidence>
<dbReference type="SUPFAM" id="SSF53623">
    <property type="entry name" value="MurD-like peptide ligases, catalytic domain"/>
    <property type="match status" value="1"/>
</dbReference>
<dbReference type="InterPro" id="IPR036615">
    <property type="entry name" value="Mur_ligase_C_dom_sf"/>
</dbReference>
<evidence type="ECO:0000256" key="3">
    <source>
        <dbReference type="ARBA" id="ARBA00004799"/>
    </source>
</evidence>
<dbReference type="Pfam" id="PF02875">
    <property type="entry name" value="Mur_ligase_C"/>
    <property type="match status" value="1"/>
</dbReference>
<dbReference type="EC" id="6.3.2.12" evidence="6"/>
<comment type="similarity">
    <text evidence="5 22">Belongs to the folylpolyglutamate synthase family.</text>
</comment>
<gene>
    <name evidence="25" type="ORF">Q3M24_18675</name>
</gene>
<evidence type="ECO:0000256" key="6">
    <source>
        <dbReference type="ARBA" id="ARBA00013023"/>
    </source>
</evidence>
<protein>
    <recommendedName>
        <fullName evidence="8">Dihydrofolate synthase/folylpolyglutamate synthase</fullName>
        <ecNumber evidence="6">6.3.2.12</ecNumber>
        <ecNumber evidence="7">6.3.2.17</ecNumber>
    </recommendedName>
    <alternativeName>
        <fullName evidence="17">Folylpoly-gamma-glutamate synthetase-dihydrofolate synthetase</fullName>
    </alternativeName>
    <alternativeName>
        <fullName evidence="15">Folylpolyglutamate synthetase</fullName>
    </alternativeName>
    <alternativeName>
        <fullName evidence="16">Tetrahydrofolylpolyglutamate synthase</fullName>
    </alternativeName>
</protein>
<dbReference type="InterPro" id="IPR004101">
    <property type="entry name" value="Mur_ligase_C"/>
</dbReference>
<feature type="domain" description="Mur ligase C-terminal" evidence="23">
    <location>
        <begin position="307"/>
        <end position="421"/>
    </location>
</feature>
<evidence type="ECO:0000256" key="16">
    <source>
        <dbReference type="ARBA" id="ARBA00030592"/>
    </source>
</evidence>
<dbReference type="GO" id="GO:0005737">
    <property type="term" value="C:cytoplasm"/>
    <property type="evidence" value="ECO:0007669"/>
    <property type="project" value="TreeGrafter"/>
</dbReference>
<comment type="function">
    <text evidence="2">Functions in two distinct reactions of the de novo folate biosynthetic pathway. Catalyzes the addition of a glutamate residue to dihydropteroate (7,8-dihydropteroate or H2Pte) to form dihydrofolate (7,8-dihydrofolate monoglutamate or H2Pte-Glu). Also catalyzes successive additions of L-glutamate to tetrahydrofolate or 10-formyltetrahydrofolate or 5,10-methylenetetrahydrofolate, leading to folylpolyglutamate derivatives.</text>
</comment>
<sequence>MNYQEAWEFLDQLQFFKIKLGLDSMNQFLERLGNPHRDLQCIHIGGTNGKGSVGATLCSILTAAGYKTGFYTSPHLSSVRERFRIGKHYIGKDDFARLITKIHGALDGNPITYFECTTTLALLWFAEQKVDCAILEVGMGGRLDATNVVTPLLSLVTNVSMDHEQYLGNTLAEVSTEKAGIIKEGIPVVSGVADDDSGKIIRQTCDERKAQLFLFGREFNGSFSQESKKKWQYNGLDGEALVDLPMSLRGNYQIANSSLALAAIQLLRQQGWGVTEGQLRTGLQETFWPGRLEFFRLNKEGKKIDKKDEGWNFLLDGAHNPAGVKALKHALRDFSRNRLILVWGAMSDKDLRVTLSEISPLADIIIFTRPESERSARTSQLKGCVSSAMHQKVICTEAVPAALQQARVLASGQDLICIAGSLYLVGIARQLLLGGLVDDE</sequence>
<dbReference type="PANTHER" id="PTHR11136:SF0">
    <property type="entry name" value="DIHYDROFOLATE SYNTHETASE-RELATED"/>
    <property type="match status" value="1"/>
</dbReference>